<dbReference type="SMART" id="SM00704">
    <property type="entry name" value="ZnF_CDGSH"/>
    <property type="match status" value="2"/>
</dbReference>
<evidence type="ECO:0000259" key="5">
    <source>
        <dbReference type="SMART" id="SM00704"/>
    </source>
</evidence>
<evidence type="ECO:0000313" key="7">
    <source>
        <dbReference type="Proteomes" id="UP000267249"/>
    </source>
</evidence>
<feature type="domain" description="Iron-binding zinc finger CDGSH type" evidence="5">
    <location>
        <begin position="4"/>
        <end position="40"/>
    </location>
</feature>
<keyword evidence="1" id="KW-0001">2Fe-2S</keyword>
<feature type="domain" description="Iron-binding zinc finger CDGSH type" evidence="5">
    <location>
        <begin position="41"/>
        <end position="76"/>
    </location>
</feature>
<dbReference type="InterPro" id="IPR052950">
    <property type="entry name" value="CISD"/>
</dbReference>
<dbReference type="Pfam" id="PF09360">
    <property type="entry name" value="zf-CDGSH"/>
    <property type="match status" value="1"/>
</dbReference>
<dbReference type="GO" id="GO:0051537">
    <property type="term" value="F:2 iron, 2 sulfur cluster binding"/>
    <property type="evidence" value="ECO:0007669"/>
    <property type="project" value="UniProtKB-KW"/>
</dbReference>
<dbReference type="GO" id="GO:0005737">
    <property type="term" value="C:cytoplasm"/>
    <property type="evidence" value="ECO:0007669"/>
    <property type="project" value="UniProtKB-ARBA"/>
</dbReference>
<dbReference type="AlphaFoldDB" id="A0AAN1QP27"/>
<dbReference type="EMBL" id="CP030139">
    <property type="protein sequence ID" value="AZB72910.1"/>
    <property type="molecule type" value="Genomic_DNA"/>
</dbReference>
<evidence type="ECO:0000313" key="6">
    <source>
        <dbReference type="EMBL" id="AZB72910.1"/>
    </source>
</evidence>
<keyword evidence="3" id="KW-0408">Iron</keyword>
<evidence type="ECO:0000256" key="2">
    <source>
        <dbReference type="ARBA" id="ARBA00022723"/>
    </source>
</evidence>
<keyword evidence="2" id="KW-0479">Metal-binding</keyword>
<name>A0AAN1QP27_SYNEL</name>
<keyword evidence="4" id="KW-0411">Iron-sulfur</keyword>
<dbReference type="InterPro" id="IPR042216">
    <property type="entry name" value="MitoNEET_CISD"/>
</dbReference>
<gene>
    <name evidence="6" type="ORF">DOP62_09430</name>
</gene>
<protein>
    <submittedName>
        <fullName evidence="6">CDGSH iron-sulfur domain-containing protein</fullName>
    </submittedName>
</protein>
<dbReference type="Proteomes" id="UP000267249">
    <property type="component" value="Chromosome"/>
</dbReference>
<dbReference type="PANTHER" id="PTHR46491:SF3">
    <property type="entry name" value="CDGSH IRON-SULFUR DOMAIN-CONTAINING PROTEIN 3, MITOCHONDRIAL"/>
    <property type="match status" value="1"/>
</dbReference>
<dbReference type="PANTHER" id="PTHR46491">
    <property type="entry name" value="CDGSH IRON SULFUR DOMAIN PROTEIN HOMOLOG"/>
    <property type="match status" value="1"/>
</dbReference>
<dbReference type="Gene3D" id="3.40.5.90">
    <property type="entry name" value="CDGSH iron-sulfur domain, mitoNEET-type"/>
    <property type="match status" value="2"/>
</dbReference>
<dbReference type="RefSeq" id="WP_208673240.1">
    <property type="nucleotide sequence ID" value="NZ_CP030139.2"/>
</dbReference>
<proteinExistence type="predicted"/>
<accession>A0AAN1QP27</accession>
<evidence type="ECO:0000256" key="1">
    <source>
        <dbReference type="ARBA" id="ARBA00022714"/>
    </source>
</evidence>
<dbReference type="InterPro" id="IPR018967">
    <property type="entry name" value="FeS-contain_CDGSH-typ"/>
</dbReference>
<dbReference type="GO" id="GO:0046872">
    <property type="term" value="F:metal ion binding"/>
    <property type="evidence" value="ECO:0007669"/>
    <property type="project" value="UniProtKB-KW"/>
</dbReference>
<reference evidence="6 7" key="1">
    <citation type="journal article" date="2018" name="Sci. Rep.">
        <title>Genome Features and Biochemical Characteristics of a Robust, Fast Growing and Naturally Transformable Cyanobacterium Synechococcus elongatus PCC 11801 Isolated from India.</title>
        <authorList>
            <person name="Jaiswal D."/>
            <person name="Sengupta A."/>
            <person name="Sohoni S."/>
            <person name="Sengupta S."/>
            <person name="Phadnavis A.G."/>
            <person name="Pakrasi H.B."/>
            <person name="Wangikar P.P."/>
        </authorList>
    </citation>
    <scope>NUCLEOTIDE SEQUENCE [LARGE SCALE GENOMIC DNA]</scope>
    <source>
        <strain evidence="6 7">PCC 11801</strain>
    </source>
</reference>
<sequence length="90" mass="9480">MSTLSPHSIHLEAGTHALCSCGLSQAGHFCDGSHQGSGKSPQILKLDQAKTVYLCSCSASGNAPFCDGSHTRISATSAASSRKPWWKFWG</sequence>
<evidence type="ECO:0000256" key="3">
    <source>
        <dbReference type="ARBA" id="ARBA00023004"/>
    </source>
</evidence>
<organism evidence="6 7">
    <name type="scientific">Synechococcus elongatus PCC 11801</name>
    <dbReference type="NCBI Taxonomy" id="2219813"/>
    <lineage>
        <taxon>Bacteria</taxon>
        <taxon>Bacillati</taxon>
        <taxon>Cyanobacteriota</taxon>
        <taxon>Cyanophyceae</taxon>
        <taxon>Synechococcales</taxon>
        <taxon>Synechococcaceae</taxon>
        <taxon>Synechococcus</taxon>
    </lineage>
</organism>
<evidence type="ECO:0000256" key="4">
    <source>
        <dbReference type="ARBA" id="ARBA00023014"/>
    </source>
</evidence>